<organism evidence="2 3">
    <name type="scientific">Micromonospora jinlongensis</name>
    <dbReference type="NCBI Taxonomy" id="1287877"/>
    <lineage>
        <taxon>Bacteria</taxon>
        <taxon>Bacillati</taxon>
        <taxon>Actinomycetota</taxon>
        <taxon>Actinomycetes</taxon>
        <taxon>Micromonosporales</taxon>
        <taxon>Micromonosporaceae</taxon>
        <taxon>Micromonospora</taxon>
    </lineage>
</organism>
<dbReference type="RefSeq" id="WP_179780270.1">
    <property type="nucleotide sequence ID" value="NZ_JACCHK010000001.1"/>
</dbReference>
<keyword evidence="3" id="KW-1185">Reference proteome</keyword>
<name>A0A7Z0BD43_9ACTN</name>
<accession>A0A7Z0BD43</accession>
<protein>
    <submittedName>
        <fullName evidence="2">MinD superfamily P-loop ATPase</fullName>
    </submittedName>
</protein>
<dbReference type="EMBL" id="JACCHK010000001">
    <property type="protein sequence ID" value="NYH42491.1"/>
    <property type="molecule type" value="Genomic_DNA"/>
</dbReference>
<keyword evidence="1" id="KW-0812">Transmembrane</keyword>
<evidence type="ECO:0000313" key="3">
    <source>
        <dbReference type="Proteomes" id="UP000523545"/>
    </source>
</evidence>
<keyword evidence="1" id="KW-0472">Membrane</keyword>
<sequence>MSHRELYCDVCEGVAPFEVPPCVDGHGADCPELICTGCGAAVVLVTAIAVPATQLADRRRRQPTRRHAA</sequence>
<keyword evidence="1" id="KW-1133">Transmembrane helix</keyword>
<evidence type="ECO:0000256" key="1">
    <source>
        <dbReference type="SAM" id="Phobius"/>
    </source>
</evidence>
<proteinExistence type="predicted"/>
<feature type="transmembrane region" description="Helical" evidence="1">
    <location>
        <begin position="33"/>
        <end position="56"/>
    </location>
</feature>
<evidence type="ECO:0000313" key="2">
    <source>
        <dbReference type="EMBL" id="NYH42491.1"/>
    </source>
</evidence>
<comment type="caution">
    <text evidence="2">The sequence shown here is derived from an EMBL/GenBank/DDBJ whole genome shotgun (WGS) entry which is preliminary data.</text>
</comment>
<reference evidence="2 3" key="1">
    <citation type="submission" date="2020-07" db="EMBL/GenBank/DDBJ databases">
        <title>Sequencing the genomes of 1000 actinobacteria strains.</title>
        <authorList>
            <person name="Klenk H.-P."/>
        </authorList>
    </citation>
    <scope>NUCLEOTIDE SEQUENCE [LARGE SCALE GENOMIC DNA]</scope>
    <source>
        <strain evidence="2 3">DSM 45876</strain>
    </source>
</reference>
<dbReference type="AlphaFoldDB" id="A0A7Z0BD43"/>
<dbReference type="Proteomes" id="UP000523545">
    <property type="component" value="Unassembled WGS sequence"/>
</dbReference>
<gene>
    <name evidence="2" type="ORF">HNR22_002218</name>
</gene>